<dbReference type="InterPro" id="IPR047976">
    <property type="entry name" value="Anti_VapB2-like"/>
</dbReference>
<reference evidence="2" key="1">
    <citation type="submission" date="2011-06" db="EMBL/GenBank/DDBJ databases">
        <authorList>
            <consortium name="US DOE Joint Genome Institute (JGI-PGF)"/>
            <person name="Lucas S."/>
            <person name="Han J."/>
            <person name="Lapidus A."/>
            <person name="Cheng J.-F."/>
            <person name="Goodwin L."/>
            <person name="Pitluck S."/>
            <person name="Peters L."/>
            <person name="Land M.L."/>
            <person name="Hauser L."/>
            <person name="Vogl K."/>
            <person name="Liu Z."/>
            <person name="Overmann J."/>
            <person name="Frigaard N.-U."/>
            <person name="Bryant D.A."/>
            <person name="Woyke T.J."/>
        </authorList>
    </citation>
    <scope>NUCLEOTIDE SEQUENCE [LARGE SCALE GENOMIC DNA]</scope>
    <source>
        <strain evidence="2">970</strain>
    </source>
</reference>
<dbReference type="SUPFAM" id="SSF89447">
    <property type="entry name" value="AbrB/MazE/MraZ-like"/>
    <property type="match status" value="1"/>
</dbReference>
<evidence type="ECO:0000313" key="2">
    <source>
        <dbReference type="Proteomes" id="UP000002964"/>
    </source>
</evidence>
<dbReference type="EMBL" id="JH603169">
    <property type="protein sequence ID" value="EIC21255.1"/>
    <property type="molecule type" value="Genomic_DNA"/>
</dbReference>
<dbReference type="STRING" id="631362.Thi970DRAFT_01447"/>
<evidence type="ECO:0000313" key="1">
    <source>
        <dbReference type="EMBL" id="EIC21255.1"/>
    </source>
</evidence>
<organism evidence="1 2">
    <name type="scientific">Thiorhodovibrio frisius</name>
    <dbReference type="NCBI Taxonomy" id="631362"/>
    <lineage>
        <taxon>Bacteria</taxon>
        <taxon>Pseudomonadati</taxon>
        <taxon>Pseudomonadota</taxon>
        <taxon>Gammaproteobacteria</taxon>
        <taxon>Chromatiales</taxon>
        <taxon>Chromatiaceae</taxon>
        <taxon>Thiorhodovibrio</taxon>
    </lineage>
</organism>
<sequence>MQTRTVSIFADGHHQAIHIPKEMEFTDTTELEIMREGNTVILRPARPDWLSYTKVAKADPDFLLDRPDVVADEGRFS</sequence>
<accession>H8Z0F4</accession>
<reference evidence="1 2" key="2">
    <citation type="submission" date="2011-11" db="EMBL/GenBank/DDBJ databases">
        <authorList>
            <consortium name="US DOE Joint Genome Institute"/>
            <person name="Lucas S."/>
            <person name="Han J."/>
            <person name="Lapidus A."/>
            <person name="Cheng J.-F."/>
            <person name="Goodwin L."/>
            <person name="Pitluck S."/>
            <person name="Peters L."/>
            <person name="Ovchinnikova G."/>
            <person name="Zhang X."/>
            <person name="Detter J.C."/>
            <person name="Han C."/>
            <person name="Tapia R."/>
            <person name="Land M."/>
            <person name="Hauser L."/>
            <person name="Kyrpides N."/>
            <person name="Ivanova N."/>
            <person name="Pagani I."/>
            <person name="Vogl K."/>
            <person name="Liu Z."/>
            <person name="Overmann J."/>
            <person name="Frigaard N.-U."/>
            <person name="Bryant D."/>
            <person name="Woyke T."/>
        </authorList>
    </citation>
    <scope>NUCLEOTIDE SEQUENCE [LARGE SCALE GENOMIC DNA]</scope>
    <source>
        <strain evidence="1 2">970</strain>
    </source>
</reference>
<dbReference type="eggNOG" id="COG4456">
    <property type="taxonomic scope" value="Bacteria"/>
</dbReference>
<keyword evidence="2" id="KW-1185">Reference proteome</keyword>
<dbReference type="Gene3D" id="2.10.260.10">
    <property type="match status" value="1"/>
</dbReference>
<dbReference type="NCBIfam" id="NF040493">
    <property type="entry name" value="TA_anti_VapB"/>
    <property type="match status" value="1"/>
</dbReference>
<proteinExistence type="predicted"/>
<dbReference type="RefSeq" id="WP_009147841.1">
    <property type="nucleotide sequence ID" value="NZ_CP121471.1"/>
</dbReference>
<dbReference type="OrthoDB" id="5298361at2"/>
<protein>
    <submittedName>
        <fullName evidence="1">Virulence-associated protein</fullName>
    </submittedName>
</protein>
<dbReference type="HOGENOM" id="CLU_162018_5_1_6"/>
<dbReference type="AlphaFoldDB" id="H8Z0F4"/>
<name>H8Z0F4_9GAMM</name>
<gene>
    <name evidence="1" type="ORF">Thi970DRAFT_01447</name>
</gene>
<dbReference type="Proteomes" id="UP000002964">
    <property type="component" value="Unassembled WGS sequence"/>
</dbReference>
<dbReference type="InterPro" id="IPR037914">
    <property type="entry name" value="SpoVT-AbrB_sf"/>
</dbReference>